<feature type="transmembrane region" description="Helical" evidence="6">
    <location>
        <begin position="91"/>
        <end position="121"/>
    </location>
</feature>
<evidence type="ECO:0000259" key="7">
    <source>
        <dbReference type="Pfam" id="PF03600"/>
    </source>
</evidence>
<feature type="transmembrane region" description="Helical" evidence="6">
    <location>
        <begin position="344"/>
        <end position="365"/>
    </location>
</feature>
<keyword evidence="4 6" id="KW-1133">Transmembrane helix</keyword>
<feature type="domain" description="Citrate transporter-like" evidence="7">
    <location>
        <begin position="16"/>
        <end position="353"/>
    </location>
</feature>
<dbReference type="PANTHER" id="PTHR43568:SF1">
    <property type="entry name" value="P PROTEIN"/>
    <property type="match status" value="1"/>
</dbReference>
<feature type="transmembrane region" description="Helical" evidence="6">
    <location>
        <begin position="51"/>
        <end position="71"/>
    </location>
</feature>
<dbReference type="GO" id="GO:0055085">
    <property type="term" value="P:transmembrane transport"/>
    <property type="evidence" value="ECO:0007669"/>
    <property type="project" value="InterPro"/>
</dbReference>
<evidence type="ECO:0000256" key="4">
    <source>
        <dbReference type="ARBA" id="ARBA00022989"/>
    </source>
</evidence>
<protein>
    <recommendedName>
        <fullName evidence="7">Citrate transporter-like domain-containing protein</fullName>
    </recommendedName>
</protein>
<feature type="transmembrane region" description="Helical" evidence="6">
    <location>
        <begin position="404"/>
        <end position="423"/>
    </location>
</feature>
<reference evidence="8 9" key="1">
    <citation type="submission" date="2018-01" db="EMBL/GenBank/DDBJ databases">
        <title>Metagenomic assembled genomes from two thermal pools in the Uzon Caldera, Kamchatka, Russia.</title>
        <authorList>
            <person name="Wilkins L."/>
            <person name="Ettinger C."/>
        </authorList>
    </citation>
    <scope>NUCLEOTIDE SEQUENCE [LARGE SCALE GENOMIC DNA]</scope>
    <source>
        <strain evidence="8">ARK-10</strain>
    </source>
</reference>
<keyword evidence="3 6" id="KW-0812">Transmembrane</keyword>
<dbReference type="InterPro" id="IPR051475">
    <property type="entry name" value="Diverse_Ion_Transporter"/>
</dbReference>
<evidence type="ECO:0000256" key="1">
    <source>
        <dbReference type="ARBA" id="ARBA00004141"/>
    </source>
</evidence>
<keyword evidence="2" id="KW-0813">Transport</keyword>
<dbReference type="EMBL" id="PNIX01000192">
    <property type="protein sequence ID" value="PMP82598.1"/>
    <property type="molecule type" value="Genomic_DNA"/>
</dbReference>
<feature type="transmembrane region" description="Helical" evidence="6">
    <location>
        <begin position="315"/>
        <end position="332"/>
    </location>
</feature>
<accession>A0A2J6X6V5</accession>
<gene>
    <name evidence="8" type="ORF">C0175_03310</name>
</gene>
<dbReference type="Pfam" id="PF03600">
    <property type="entry name" value="CitMHS"/>
    <property type="match status" value="1"/>
</dbReference>
<evidence type="ECO:0000256" key="5">
    <source>
        <dbReference type="ARBA" id="ARBA00023136"/>
    </source>
</evidence>
<evidence type="ECO:0000256" key="3">
    <source>
        <dbReference type="ARBA" id="ARBA00022692"/>
    </source>
</evidence>
<evidence type="ECO:0000256" key="6">
    <source>
        <dbReference type="SAM" id="Phobius"/>
    </source>
</evidence>
<evidence type="ECO:0000256" key="2">
    <source>
        <dbReference type="ARBA" id="ARBA00022448"/>
    </source>
</evidence>
<dbReference type="GO" id="GO:0016020">
    <property type="term" value="C:membrane"/>
    <property type="evidence" value="ECO:0007669"/>
    <property type="project" value="UniProtKB-SubCell"/>
</dbReference>
<feature type="transmembrane region" description="Helical" evidence="6">
    <location>
        <begin position="277"/>
        <end position="309"/>
    </location>
</feature>
<evidence type="ECO:0000313" key="9">
    <source>
        <dbReference type="Proteomes" id="UP000236910"/>
    </source>
</evidence>
<sequence length="424" mass="45841">MNSQALTSSLIFILVYALIIADLLPRSITTLSGAVLLFILGIIKDTQVVSLINWEAMGLILGMFILVRILVESGFFDFLGSYVVKFSKGKPSIIFIGLAVVTGVLAAFMDSITVMLFMASLSIQIAKQLDANPVPFVLSQVAASNLGGSATLMGNPPNIILGTGLGISLEQYVIYLAPLVIILLFLNAYLFYFVNKNEFAKAKKLSESYVTSIKPFEHIKDSYMFYSGIFSFLLTVLFLIIHDKIGISVGHVGIIGATIGLILNARQLGNIWEKIDWEVIVFFATLFIIIGALEVTGVIQSIANLIIIFAKGSSFITKNILLWTSGILSAFIDNVPFAASMVPLIRLLAGKVPVTIISMGLITTFGTDVGGSMTPIGASPNVVGLSILKNAGIEVSWGEYMKRVAPITLLEIIISDLVFVLLYH</sequence>
<evidence type="ECO:0000313" key="8">
    <source>
        <dbReference type="EMBL" id="PMP82598.1"/>
    </source>
</evidence>
<dbReference type="PANTHER" id="PTHR43568">
    <property type="entry name" value="P PROTEIN"/>
    <property type="match status" value="1"/>
</dbReference>
<feature type="transmembrane region" description="Helical" evidence="6">
    <location>
        <begin position="172"/>
        <end position="194"/>
    </location>
</feature>
<feature type="transmembrane region" description="Helical" evidence="6">
    <location>
        <begin position="223"/>
        <end position="241"/>
    </location>
</feature>
<dbReference type="Proteomes" id="UP000236910">
    <property type="component" value="Unassembled WGS sequence"/>
</dbReference>
<dbReference type="InterPro" id="IPR004680">
    <property type="entry name" value="Cit_transptr-like_dom"/>
</dbReference>
<dbReference type="AlphaFoldDB" id="A0A2J6X6V5"/>
<comment type="caution">
    <text evidence="8">The sequence shown here is derived from an EMBL/GenBank/DDBJ whole genome shotgun (WGS) entry which is preliminary data.</text>
</comment>
<name>A0A2J6X6V5_9BACT</name>
<proteinExistence type="predicted"/>
<comment type="subcellular location">
    <subcellularLocation>
        <location evidence="1">Membrane</location>
        <topology evidence="1">Multi-pass membrane protein</topology>
    </subcellularLocation>
</comment>
<organism evidence="8 9">
    <name type="scientific">Caldisericum exile</name>
    <dbReference type="NCBI Taxonomy" id="693075"/>
    <lineage>
        <taxon>Bacteria</taxon>
        <taxon>Pseudomonadati</taxon>
        <taxon>Caldisericota/Cryosericota group</taxon>
        <taxon>Caldisericota</taxon>
        <taxon>Caldisericia</taxon>
        <taxon>Caldisericales</taxon>
        <taxon>Caldisericaceae</taxon>
        <taxon>Caldisericum</taxon>
    </lineage>
</organism>
<keyword evidence="5 6" id="KW-0472">Membrane</keyword>
<feature type="transmembrane region" description="Helical" evidence="6">
    <location>
        <begin position="247"/>
        <end position="265"/>
    </location>
</feature>